<evidence type="ECO:0000313" key="6">
    <source>
        <dbReference type="Proteomes" id="UP001415857"/>
    </source>
</evidence>
<sequence length="160" mass="17413">MGSARLSVEAKNPLIDKICGRTGNGSFCESVLSVDPRLEGADLKSIAVYFTGTETVNFTDTFQAVNSLRDNATDPKMKQVLTYCSQIYKVALDSIDASTRFAMSLNCTALIDEVQNPPEVANTCEYEFKVTPLPSPLTQRNQICEALGNIMVAIAHLLCP</sequence>
<dbReference type="InterPro" id="IPR034086">
    <property type="entry name" value="PMEI_plant"/>
</dbReference>
<accession>A0AAP0S1K4</accession>
<dbReference type="GO" id="GO:0046910">
    <property type="term" value="F:pectinesterase inhibitor activity"/>
    <property type="evidence" value="ECO:0007669"/>
    <property type="project" value="InterPro"/>
</dbReference>
<dbReference type="InterPro" id="IPR006501">
    <property type="entry name" value="Pectinesterase_inhib_dom"/>
</dbReference>
<keyword evidence="1" id="KW-0732">Signal</keyword>
<dbReference type="Pfam" id="PF04043">
    <property type="entry name" value="PMEI"/>
    <property type="match status" value="1"/>
</dbReference>
<name>A0AAP0S1K4_LIQFO</name>
<dbReference type="NCBIfam" id="TIGR01614">
    <property type="entry name" value="PME_inhib"/>
    <property type="match status" value="1"/>
</dbReference>
<evidence type="ECO:0000256" key="3">
    <source>
        <dbReference type="ARBA" id="ARBA00038471"/>
    </source>
</evidence>
<comment type="caution">
    <text evidence="5">The sequence shown here is derived from an EMBL/GenBank/DDBJ whole genome shotgun (WGS) entry which is preliminary data.</text>
</comment>
<reference evidence="5 6" key="1">
    <citation type="journal article" date="2024" name="Plant J.">
        <title>Genome sequences and population genomics reveal climatic adaptation and genomic divergence between two closely related sweetgum species.</title>
        <authorList>
            <person name="Xu W.Q."/>
            <person name="Ren C.Q."/>
            <person name="Zhang X.Y."/>
            <person name="Comes H.P."/>
            <person name="Liu X.H."/>
            <person name="Li Y.G."/>
            <person name="Kettle C.J."/>
            <person name="Jalonen R."/>
            <person name="Gaisberger H."/>
            <person name="Ma Y.Z."/>
            <person name="Qiu Y.X."/>
        </authorList>
    </citation>
    <scope>NUCLEOTIDE SEQUENCE [LARGE SCALE GENOMIC DNA]</scope>
    <source>
        <strain evidence="5">Hangzhou</strain>
    </source>
</reference>
<dbReference type="PANTHER" id="PTHR36710">
    <property type="entry name" value="PECTINESTERASE INHIBITOR-LIKE"/>
    <property type="match status" value="1"/>
</dbReference>
<gene>
    <name evidence="5" type="ORF">L1049_016735</name>
</gene>
<dbReference type="AlphaFoldDB" id="A0AAP0S1K4"/>
<proteinExistence type="inferred from homology"/>
<organism evidence="5 6">
    <name type="scientific">Liquidambar formosana</name>
    <name type="common">Formosan gum</name>
    <dbReference type="NCBI Taxonomy" id="63359"/>
    <lineage>
        <taxon>Eukaryota</taxon>
        <taxon>Viridiplantae</taxon>
        <taxon>Streptophyta</taxon>
        <taxon>Embryophyta</taxon>
        <taxon>Tracheophyta</taxon>
        <taxon>Spermatophyta</taxon>
        <taxon>Magnoliopsida</taxon>
        <taxon>eudicotyledons</taxon>
        <taxon>Gunneridae</taxon>
        <taxon>Pentapetalae</taxon>
        <taxon>Saxifragales</taxon>
        <taxon>Altingiaceae</taxon>
        <taxon>Liquidambar</taxon>
    </lineage>
</organism>
<dbReference type="EMBL" id="JBBPBK010000003">
    <property type="protein sequence ID" value="KAK9288284.1"/>
    <property type="molecule type" value="Genomic_DNA"/>
</dbReference>
<evidence type="ECO:0000256" key="2">
    <source>
        <dbReference type="ARBA" id="ARBA00023157"/>
    </source>
</evidence>
<comment type="similarity">
    <text evidence="3">Belongs to the PMEI family.</text>
</comment>
<keyword evidence="2" id="KW-1015">Disulfide bond</keyword>
<evidence type="ECO:0000313" key="5">
    <source>
        <dbReference type="EMBL" id="KAK9288284.1"/>
    </source>
</evidence>
<dbReference type="PANTHER" id="PTHR36710:SF18">
    <property type="entry name" value="PECTINESTERASE INHIBITOR 5-RELATED"/>
    <property type="match status" value="1"/>
</dbReference>
<evidence type="ECO:0000256" key="1">
    <source>
        <dbReference type="ARBA" id="ARBA00022729"/>
    </source>
</evidence>
<dbReference type="InterPro" id="IPR052421">
    <property type="entry name" value="PCW_Enzyme_Inhibitor"/>
</dbReference>
<dbReference type="CDD" id="cd15797">
    <property type="entry name" value="PMEI"/>
    <property type="match status" value="1"/>
</dbReference>
<dbReference type="SUPFAM" id="SSF101148">
    <property type="entry name" value="Plant invertase/pectin methylesterase inhibitor"/>
    <property type="match status" value="1"/>
</dbReference>
<feature type="domain" description="Pectinesterase inhibitor" evidence="4">
    <location>
        <begin position="10"/>
        <end position="154"/>
    </location>
</feature>
<dbReference type="InterPro" id="IPR035513">
    <property type="entry name" value="Invertase/methylesterase_inhib"/>
</dbReference>
<dbReference type="Proteomes" id="UP001415857">
    <property type="component" value="Unassembled WGS sequence"/>
</dbReference>
<dbReference type="Gene3D" id="1.20.140.40">
    <property type="entry name" value="Invertase/pectin methylesterase inhibitor family protein"/>
    <property type="match status" value="1"/>
</dbReference>
<protein>
    <recommendedName>
        <fullName evidence="4">Pectinesterase inhibitor domain-containing protein</fullName>
    </recommendedName>
</protein>
<evidence type="ECO:0000259" key="4">
    <source>
        <dbReference type="SMART" id="SM00856"/>
    </source>
</evidence>
<keyword evidence="6" id="KW-1185">Reference proteome</keyword>
<dbReference type="SMART" id="SM00856">
    <property type="entry name" value="PMEI"/>
    <property type="match status" value="1"/>
</dbReference>